<evidence type="ECO:0000256" key="2">
    <source>
        <dbReference type="ARBA" id="ARBA00022448"/>
    </source>
</evidence>
<evidence type="ECO:0000313" key="9">
    <source>
        <dbReference type="EMBL" id="QTX06040.1"/>
    </source>
</evidence>
<dbReference type="PANTHER" id="PTHR30614:SF21">
    <property type="entry name" value="AMINO ACID ABC TRANSPORTER PERMEASE"/>
    <property type="match status" value="1"/>
</dbReference>
<dbReference type="GO" id="GO:0006865">
    <property type="term" value="P:amino acid transport"/>
    <property type="evidence" value="ECO:0007669"/>
    <property type="project" value="TreeGrafter"/>
</dbReference>
<feature type="transmembrane region" description="Helical" evidence="7">
    <location>
        <begin position="107"/>
        <end position="128"/>
    </location>
</feature>
<feature type="transmembrane region" description="Helical" evidence="7">
    <location>
        <begin position="20"/>
        <end position="42"/>
    </location>
</feature>
<evidence type="ECO:0000256" key="3">
    <source>
        <dbReference type="ARBA" id="ARBA00022475"/>
    </source>
</evidence>
<dbReference type="Proteomes" id="UP000671914">
    <property type="component" value="Chromosome"/>
</dbReference>
<dbReference type="KEGG" id="aarc:G127AT_07635"/>
<evidence type="ECO:0000256" key="7">
    <source>
        <dbReference type="RuleBase" id="RU363032"/>
    </source>
</evidence>
<evidence type="ECO:0000256" key="1">
    <source>
        <dbReference type="ARBA" id="ARBA00004651"/>
    </source>
</evidence>
<dbReference type="GO" id="GO:0043190">
    <property type="term" value="C:ATP-binding cassette (ABC) transporter complex"/>
    <property type="evidence" value="ECO:0007669"/>
    <property type="project" value="InterPro"/>
</dbReference>
<dbReference type="AlphaFoldDB" id="A0A975FPK7"/>
<protein>
    <submittedName>
        <fullName evidence="9">Amino acid ABC transporter permease</fullName>
    </submittedName>
</protein>
<dbReference type="EMBL" id="CP071696">
    <property type="protein sequence ID" value="QTX06040.1"/>
    <property type="molecule type" value="Genomic_DNA"/>
</dbReference>
<dbReference type="PROSITE" id="PS50928">
    <property type="entry name" value="ABC_TM1"/>
    <property type="match status" value="1"/>
</dbReference>
<keyword evidence="3" id="KW-1003">Cell membrane</keyword>
<gene>
    <name evidence="9" type="ORF">G127AT_07635</name>
</gene>
<dbReference type="InterPro" id="IPR000515">
    <property type="entry name" value="MetI-like"/>
</dbReference>
<accession>A0A975FPK7</accession>
<keyword evidence="4 7" id="KW-0812">Transmembrane</keyword>
<evidence type="ECO:0000256" key="4">
    <source>
        <dbReference type="ARBA" id="ARBA00022692"/>
    </source>
</evidence>
<feature type="transmembrane region" description="Helical" evidence="7">
    <location>
        <begin position="238"/>
        <end position="260"/>
    </location>
</feature>
<dbReference type="RefSeq" id="WP_210901596.1">
    <property type="nucleotide sequence ID" value="NZ_CP071696.1"/>
</dbReference>
<keyword evidence="6 7" id="KW-0472">Membrane</keyword>
<keyword evidence="5 7" id="KW-1133">Transmembrane helix</keyword>
<dbReference type="PANTHER" id="PTHR30614">
    <property type="entry name" value="MEMBRANE COMPONENT OF AMINO ACID ABC TRANSPORTER"/>
    <property type="match status" value="1"/>
</dbReference>
<dbReference type="Gene3D" id="1.10.3720.10">
    <property type="entry name" value="MetI-like"/>
    <property type="match status" value="1"/>
</dbReference>
<dbReference type="GO" id="GO:0022857">
    <property type="term" value="F:transmembrane transporter activity"/>
    <property type="evidence" value="ECO:0007669"/>
    <property type="project" value="InterPro"/>
</dbReference>
<keyword evidence="2 7" id="KW-0813">Transport</keyword>
<comment type="similarity">
    <text evidence="7">Belongs to the binding-protein-dependent transport system permease family.</text>
</comment>
<comment type="subcellular location">
    <subcellularLocation>
        <location evidence="1 7">Cell membrane</location>
        <topology evidence="1 7">Multi-pass membrane protein</topology>
    </subcellularLocation>
</comment>
<dbReference type="Pfam" id="PF00528">
    <property type="entry name" value="BPD_transp_1"/>
    <property type="match status" value="1"/>
</dbReference>
<proteinExistence type="inferred from homology"/>
<dbReference type="InterPro" id="IPR043429">
    <property type="entry name" value="ArtM/GltK/GlnP/TcyL/YhdX-like"/>
</dbReference>
<sequence length="289" mass="31095">MSDTHLLFDAPGRRTRRRVAVLNVFGTLIVLGILVWVLLALGEKGQLAPSKWEPFLQPSAWLDNLLPGALRTLEAAGIAMVASIVFGLVFGMGRLSQQRIVRAVSTAIVEFCRAVPVLIMMIFLWYLLSFNQIVDGEQSPFVAVVIGLTLYNGSVIAELVRSGVHTLPKGQGEAGLSIGLTPGQTLRNIQLPQALLAMTPSVVAQMVVVLKDTALGYLVTYPELLRQARLLGSSNGNLLPALIVAGLMFLVINLALGWLAERLSRTLSQRTSAPVKTGAPVDEEAAPVR</sequence>
<evidence type="ECO:0000256" key="6">
    <source>
        <dbReference type="ARBA" id="ARBA00023136"/>
    </source>
</evidence>
<evidence type="ECO:0000256" key="5">
    <source>
        <dbReference type="ARBA" id="ARBA00022989"/>
    </source>
</evidence>
<dbReference type="InterPro" id="IPR035906">
    <property type="entry name" value="MetI-like_sf"/>
</dbReference>
<name>A0A975FPK7_9MICO</name>
<dbReference type="CDD" id="cd06261">
    <property type="entry name" value="TM_PBP2"/>
    <property type="match status" value="1"/>
</dbReference>
<feature type="transmembrane region" description="Helical" evidence="7">
    <location>
        <begin position="75"/>
        <end position="95"/>
    </location>
</feature>
<dbReference type="InterPro" id="IPR010065">
    <property type="entry name" value="AA_ABC_transptr_permease_3TM"/>
</dbReference>
<evidence type="ECO:0000259" key="8">
    <source>
        <dbReference type="PROSITE" id="PS50928"/>
    </source>
</evidence>
<reference evidence="9" key="1">
    <citation type="submission" date="2021-03" db="EMBL/GenBank/DDBJ databases">
        <title>Agromyces archimandritus sp. nov., isolated from the cockroach Archimandrita tessellata.</title>
        <authorList>
            <person name="Guzman J."/>
            <person name="Ortuzar M."/>
            <person name="Poehlein A."/>
            <person name="Daniel R."/>
            <person name="Trujillo M."/>
            <person name="Vilcinskas A."/>
        </authorList>
    </citation>
    <scope>NUCLEOTIDE SEQUENCE</scope>
    <source>
        <strain evidence="9">G127AT</strain>
    </source>
</reference>
<dbReference type="NCBIfam" id="TIGR01726">
    <property type="entry name" value="HEQRo_perm_3TM"/>
    <property type="match status" value="1"/>
</dbReference>
<dbReference type="SUPFAM" id="SSF161098">
    <property type="entry name" value="MetI-like"/>
    <property type="match status" value="1"/>
</dbReference>
<feature type="domain" description="ABC transmembrane type-1" evidence="8">
    <location>
        <begin position="69"/>
        <end position="260"/>
    </location>
</feature>
<keyword evidence="10" id="KW-1185">Reference proteome</keyword>
<evidence type="ECO:0000313" key="10">
    <source>
        <dbReference type="Proteomes" id="UP000671914"/>
    </source>
</evidence>
<organism evidence="9 10">
    <name type="scientific">Agromyces archimandritae</name>
    <dbReference type="NCBI Taxonomy" id="2781962"/>
    <lineage>
        <taxon>Bacteria</taxon>
        <taxon>Bacillati</taxon>
        <taxon>Actinomycetota</taxon>
        <taxon>Actinomycetes</taxon>
        <taxon>Micrococcales</taxon>
        <taxon>Microbacteriaceae</taxon>
        <taxon>Agromyces</taxon>
    </lineage>
</organism>